<keyword evidence="2" id="KW-0479">Metal-binding</keyword>
<feature type="transmembrane region" description="Helical" evidence="4">
    <location>
        <begin position="470"/>
        <end position="492"/>
    </location>
</feature>
<dbReference type="InterPro" id="IPR054174">
    <property type="entry name" value="Alpha-amylase-like_C"/>
</dbReference>
<evidence type="ECO:0000313" key="7">
    <source>
        <dbReference type="EMBL" id="ODG92766.1"/>
    </source>
</evidence>
<dbReference type="SMART" id="SM00642">
    <property type="entry name" value="Aamy"/>
    <property type="match status" value="1"/>
</dbReference>
<feature type="domain" description="Glycosyl hydrolase family 13 catalytic" evidence="6">
    <location>
        <begin position="38"/>
        <end position="375"/>
    </location>
</feature>
<dbReference type="EMBL" id="MDKC01000005">
    <property type="protein sequence ID" value="ODG92766.1"/>
    <property type="molecule type" value="Genomic_DNA"/>
</dbReference>
<evidence type="ECO:0000256" key="4">
    <source>
        <dbReference type="SAM" id="Phobius"/>
    </source>
</evidence>
<evidence type="ECO:0000313" key="8">
    <source>
        <dbReference type="Proteomes" id="UP000094580"/>
    </source>
</evidence>
<comment type="cofactor">
    <cofactor evidence="1">
        <name>Ca(2+)</name>
        <dbReference type="ChEBI" id="CHEBI:29108"/>
    </cofactor>
</comment>
<dbReference type="PANTHER" id="PTHR10357">
    <property type="entry name" value="ALPHA-AMYLASE FAMILY MEMBER"/>
    <property type="match status" value="1"/>
</dbReference>
<dbReference type="SUPFAM" id="SSF51445">
    <property type="entry name" value="(Trans)glycosidases"/>
    <property type="match status" value="1"/>
</dbReference>
<evidence type="ECO:0000256" key="5">
    <source>
        <dbReference type="SAM" id="SignalP"/>
    </source>
</evidence>
<organism evidence="7 8">
    <name type="scientific">Gottfriedia luciferensis</name>
    <dbReference type="NCBI Taxonomy" id="178774"/>
    <lineage>
        <taxon>Bacteria</taxon>
        <taxon>Bacillati</taxon>
        <taxon>Bacillota</taxon>
        <taxon>Bacilli</taxon>
        <taxon>Bacillales</taxon>
        <taxon>Bacillaceae</taxon>
        <taxon>Gottfriedia</taxon>
    </lineage>
</organism>
<keyword evidence="8" id="KW-1185">Reference proteome</keyword>
<protein>
    <recommendedName>
        <fullName evidence="6">Glycosyl hydrolase family 13 catalytic domain-containing protein</fullName>
    </recommendedName>
</protein>
<dbReference type="Gene3D" id="3.20.20.80">
    <property type="entry name" value="Glycosidases"/>
    <property type="match status" value="1"/>
</dbReference>
<keyword evidence="4" id="KW-0472">Membrane</keyword>
<evidence type="ECO:0000256" key="3">
    <source>
        <dbReference type="ARBA" id="ARBA00022729"/>
    </source>
</evidence>
<dbReference type="InterPro" id="IPR017853">
    <property type="entry name" value="GH"/>
</dbReference>
<dbReference type="Proteomes" id="UP000094580">
    <property type="component" value="Unassembled WGS sequence"/>
</dbReference>
<feature type="chain" id="PRO_5045422259" description="Glycosyl hydrolase family 13 catalytic domain-containing protein" evidence="5">
    <location>
        <begin position="25"/>
        <end position="500"/>
    </location>
</feature>
<gene>
    <name evidence="7" type="ORF">BED47_17750</name>
</gene>
<dbReference type="InterPro" id="IPR006047">
    <property type="entry name" value="GH13_cat_dom"/>
</dbReference>
<evidence type="ECO:0000256" key="2">
    <source>
        <dbReference type="ARBA" id="ARBA00022723"/>
    </source>
</evidence>
<comment type="caution">
    <text evidence="7">The sequence shown here is derived from an EMBL/GenBank/DDBJ whole genome shotgun (WGS) entry which is preliminary data.</text>
</comment>
<keyword evidence="4" id="KW-0812">Transmembrane</keyword>
<dbReference type="Pfam" id="PF00128">
    <property type="entry name" value="Alpha-amylase"/>
    <property type="match status" value="1"/>
</dbReference>
<dbReference type="Gene3D" id="2.60.40.1180">
    <property type="entry name" value="Golgi alpha-mannosidase II"/>
    <property type="match status" value="1"/>
</dbReference>
<dbReference type="Pfam" id="PF22026">
    <property type="entry name" value="Alpha-amylase_C_2"/>
    <property type="match status" value="1"/>
</dbReference>
<dbReference type="RefSeq" id="WP_069032966.1">
    <property type="nucleotide sequence ID" value="NZ_MDKC01000005.1"/>
</dbReference>
<proteinExistence type="predicted"/>
<dbReference type="InterPro" id="IPR013780">
    <property type="entry name" value="Glyco_hydro_b"/>
</dbReference>
<feature type="signal peptide" evidence="5">
    <location>
        <begin position="1"/>
        <end position="24"/>
    </location>
</feature>
<sequence length="500" mass="57190">MRRFGILILVSVLFFSTLPSISFAEKNTTDLRKEMIYRILVDRFFDGNPMNDKNTDPKDLNKSQGGDLDGITQKLDYLKDFGYNAISISPIFENDTNSYDGFSVVNFRKIDPRFGTNKELKKLVKEAHKRNIKVYIDFVTNNASPNSELAKKTDWFNPENSTSSEKKWINGLPDFNQENNEVANYLIETAKYWMDQANFDGYNLQEVNNVPVSFWESFNKEIKKKDPNFILFADLNATSDIDLNKYKNLGFNGIYNVDSVADLANTFSSQNQSLTDIMKQQADLSKQLGSTLLINYVDDEMTKRFVSVAVSKGQYPPSRLKLALAYLFTTPGIPLTYYGTEIALNGGNIPDNRKGMDFRTDEDFSKYIKKLTELRRTLPSLTDGDFEVLYDDSKGMTLIKRHYNDETTIIAINNTSLDQKVHLDFDVVKKSNELRGMLSDDLVRPNKKGFDIVLKRESSNVYAVAPKTSLNIGVIIAIPSIFVAFIIFLWFARRRNNEEK</sequence>
<evidence type="ECO:0000256" key="1">
    <source>
        <dbReference type="ARBA" id="ARBA00001913"/>
    </source>
</evidence>
<keyword evidence="4" id="KW-1133">Transmembrane helix</keyword>
<dbReference type="SUPFAM" id="SSF51011">
    <property type="entry name" value="Glycosyl hydrolase domain"/>
    <property type="match status" value="1"/>
</dbReference>
<dbReference type="PANTHER" id="PTHR10357:SF215">
    <property type="entry name" value="ALPHA-AMYLASE 1"/>
    <property type="match status" value="1"/>
</dbReference>
<evidence type="ECO:0000259" key="6">
    <source>
        <dbReference type="SMART" id="SM00642"/>
    </source>
</evidence>
<reference evidence="7 8" key="1">
    <citation type="submission" date="2016-07" db="EMBL/GenBank/DDBJ databases">
        <authorList>
            <person name="Townsley L."/>
            <person name="Shank E.A."/>
        </authorList>
    </citation>
    <scope>NUCLEOTIDE SEQUENCE [LARGE SCALE GENOMIC DNA]</scope>
    <source>
        <strain evidence="7 8">CH01</strain>
    </source>
</reference>
<name>A0ABX2ZSN4_9BACI</name>
<accession>A0ABX2ZSN4</accession>
<keyword evidence="3 5" id="KW-0732">Signal</keyword>